<reference evidence="2 3" key="1">
    <citation type="submission" date="2015-07" db="EMBL/GenBank/DDBJ databases">
        <title>High-quality draft genome sequence of Oceanobacillus caeni HM6, a bacillus isolated from a human feces.</title>
        <authorList>
            <person name="Kumar J."/>
            <person name="Verma M.K."/>
            <person name="Pandey R."/>
            <person name="Bhambi M."/>
            <person name="Chauhan N."/>
        </authorList>
    </citation>
    <scope>NUCLEOTIDE SEQUENCE [LARGE SCALE GENOMIC DNA]</scope>
    <source>
        <strain evidence="2 3">HM6</strain>
    </source>
</reference>
<dbReference type="Proteomes" id="UP000037854">
    <property type="component" value="Unassembled WGS sequence"/>
</dbReference>
<dbReference type="PANTHER" id="PTHR30015:SF7">
    <property type="entry name" value="TYPE IV METHYL-DIRECTED RESTRICTION ENZYME ECOKMRR"/>
    <property type="match status" value="1"/>
</dbReference>
<evidence type="ECO:0000313" key="3">
    <source>
        <dbReference type="Proteomes" id="UP000037854"/>
    </source>
</evidence>
<dbReference type="Pfam" id="PF04471">
    <property type="entry name" value="Mrr_cat"/>
    <property type="match status" value="1"/>
</dbReference>
<feature type="domain" description="Restriction endonuclease type IV Mrr" evidence="1">
    <location>
        <begin position="5"/>
        <end position="116"/>
    </location>
</feature>
<gene>
    <name evidence="2" type="ORF">AFL42_07010</name>
</gene>
<name>A0ABR5MK27_9BACI</name>
<protein>
    <recommendedName>
        <fullName evidence="1">Restriction endonuclease type IV Mrr domain-containing protein</fullName>
    </recommendedName>
</protein>
<dbReference type="InterPro" id="IPR007560">
    <property type="entry name" value="Restrct_endonuc_IV_Mrr"/>
</dbReference>
<dbReference type="InterPro" id="IPR011856">
    <property type="entry name" value="tRNA_endonuc-like_dom_sf"/>
</dbReference>
<dbReference type="EMBL" id="LGTK01000018">
    <property type="protein sequence ID" value="KPH76051.1"/>
    <property type="molecule type" value="Genomic_DNA"/>
</dbReference>
<proteinExistence type="predicted"/>
<dbReference type="PANTHER" id="PTHR30015">
    <property type="entry name" value="MRR RESTRICTION SYSTEM PROTEIN"/>
    <property type="match status" value="1"/>
</dbReference>
<dbReference type="InterPro" id="IPR011335">
    <property type="entry name" value="Restrct_endonuc-II-like"/>
</dbReference>
<comment type="caution">
    <text evidence="2">The sequence shown here is derived from an EMBL/GenBank/DDBJ whole genome shotgun (WGS) entry which is preliminary data.</text>
</comment>
<dbReference type="RefSeq" id="WP_060668192.1">
    <property type="nucleotide sequence ID" value="NZ_JANKBL010000056.1"/>
</dbReference>
<dbReference type="Gene3D" id="3.40.1350.10">
    <property type="match status" value="1"/>
</dbReference>
<accession>A0ABR5MK27</accession>
<sequence length="347" mass="40220">MNFGQLTPLEFEELTAHIFRSRGFRTFLTPASGDGGIDIEAVYDGEVFKGTYLIQCKLWKNNVGEPQVRDLYGVVQDRQALKGILVTSSGFSPKAVRFAENKNIDLINGQTFIKLLKNINEHGKEINNYPIFSNQIKGFLEEDSFDAQMYHLLVDEIETNPTFEQPYMQLLELLLKSVLSIGKKSKYNGIINEISFYSNRYRDRFTKGRSNSEIGKRVGIDYIILLIHLLNGELTNVYSQINFIREAKFKGNITDQAYRAGIPTRYKPHITDIVRGLQQFISNQDINYYYIPFTTSFYYDDSNPYIRVVRPHTENISMSWIIDEFGINELEDIEQQKQLLAIYMEKE</sequence>
<organism evidence="2 3">
    <name type="scientific">Oceanobacillus caeni</name>
    <dbReference type="NCBI Taxonomy" id="405946"/>
    <lineage>
        <taxon>Bacteria</taxon>
        <taxon>Bacillati</taxon>
        <taxon>Bacillota</taxon>
        <taxon>Bacilli</taxon>
        <taxon>Bacillales</taxon>
        <taxon>Bacillaceae</taxon>
        <taxon>Oceanobacillus</taxon>
    </lineage>
</organism>
<evidence type="ECO:0000259" key="1">
    <source>
        <dbReference type="Pfam" id="PF04471"/>
    </source>
</evidence>
<dbReference type="SUPFAM" id="SSF52980">
    <property type="entry name" value="Restriction endonuclease-like"/>
    <property type="match status" value="1"/>
</dbReference>
<evidence type="ECO:0000313" key="2">
    <source>
        <dbReference type="EMBL" id="KPH76051.1"/>
    </source>
</evidence>
<dbReference type="InterPro" id="IPR052906">
    <property type="entry name" value="Type_IV_Methyl-Rstrct_Enzyme"/>
</dbReference>
<keyword evidence="3" id="KW-1185">Reference proteome</keyword>